<sequence>MAVSPDQASLGVLVSTVDRDVVDAAVAAHGAGAQRRDGKLPPHVTAYSTMALCLFSNDDYEEVLQKVTGSLDGWGCWDASWTPPSASGLTQARKRLGSAVMREIFESVAAPIAGDPGSMARALTVGPAQWAFLREWRVMAIDGFEVDVPDTPANLAEFDYSNATNTSGDISHRSGYPKARVVAISECGTHAFVAAEVEACSVGERTMARRLFARLRPDELLTADRGFYSFEDWDQADATGAALLWRATTQLQLPIVHVLEDGSYLSVLVDPARKPRAREKIVAAAQAHTSQAAAREGLEGHEIPGVDPEIARLVRVIEYDVPDREGNGHGELIVLLTNILGPEQARSDELAATYHQRWEQETAIDQLKTHLRGPGKVLRSRLPDLVRQEIWAWLTVHYALTKLIVAAAAAIQIDPDRISYSRALRLVRRGAEGSAAFPP</sequence>
<dbReference type="GO" id="GO:0006313">
    <property type="term" value="P:DNA transposition"/>
    <property type="evidence" value="ECO:0007669"/>
    <property type="project" value="InterPro"/>
</dbReference>
<reference evidence="3" key="1">
    <citation type="submission" date="2021-11" db="EMBL/GenBank/DDBJ databases">
        <title>Streptomyces corallinus and Kineosporia corallina sp. nov., two new coral-derived marine actinobacteria.</title>
        <authorList>
            <person name="Buangrab K."/>
            <person name="Sutthacheep M."/>
            <person name="Yeemin T."/>
            <person name="Harunari E."/>
            <person name="Igarashi Y."/>
            <person name="Sripreechasak P."/>
            <person name="Kanchanasin P."/>
            <person name="Tanasupawat S."/>
            <person name="Phongsopitanun W."/>
        </authorList>
    </citation>
    <scope>NUCLEOTIDE SEQUENCE</scope>
    <source>
        <strain evidence="3">JCM 31032</strain>
    </source>
</reference>
<comment type="caution">
    <text evidence="3">The sequence shown here is derived from an EMBL/GenBank/DDBJ whole genome shotgun (WGS) entry which is preliminary data.</text>
</comment>
<dbReference type="RefSeq" id="WP_231450134.1">
    <property type="nucleotide sequence ID" value="NZ_JAJOMB010000068.1"/>
</dbReference>
<feature type="domain" description="Transposase IS4 N-terminal" evidence="2">
    <location>
        <begin position="8"/>
        <end position="106"/>
    </location>
</feature>
<evidence type="ECO:0000259" key="2">
    <source>
        <dbReference type="Pfam" id="PF13006"/>
    </source>
</evidence>
<dbReference type="Pfam" id="PF01609">
    <property type="entry name" value="DDE_Tnp_1"/>
    <property type="match status" value="1"/>
</dbReference>
<feature type="domain" description="Transposase IS4-like" evidence="1">
    <location>
        <begin position="137"/>
        <end position="396"/>
    </location>
</feature>
<dbReference type="SUPFAM" id="SSF53098">
    <property type="entry name" value="Ribonuclease H-like"/>
    <property type="match status" value="1"/>
</dbReference>
<keyword evidence="4" id="KW-1185">Reference proteome</keyword>
<dbReference type="GO" id="GO:0004803">
    <property type="term" value="F:transposase activity"/>
    <property type="evidence" value="ECO:0007669"/>
    <property type="project" value="InterPro"/>
</dbReference>
<name>A0A9X1NNC7_9ACTN</name>
<organism evidence="3 4">
    <name type="scientific">Kineosporia babensis</name>
    <dbReference type="NCBI Taxonomy" id="499548"/>
    <lineage>
        <taxon>Bacteria</taxon>
        <taxon>Bacillati</taxon>
        <taxon>Actinomycetota</taxon>
        <taxon>Actinomycetes</taxon>
        <taxon>Kineosporiales</taxon>
        <taxon>Kineosporiaceae</taxon>
        <taxon>Kineosporia</taxon>
    </lineage>
</organism>
<evidence type="ECO:0000313" key="4">
    <source>
        <dbReference type="Proteomes" id="UP001138997"/>
    </source>
</evidence>
<protein>
    <submittedName>
        <fullName evidence="3">IS4 family transposase</fullName>
    </submittedName>
</protein>
<proteinExistence type="predicted"/>
<dbReference type="AlphaFoldDB" id="A0A9X1NNC7"/>
<dbReference type="GO" id="GO:0003677">
    <property type="term" value="F:DNA binding"/>
    <property type="evidence" value="ECO:0007669"/>
    <property type="project" value="InterPro"/>
</dbReference>
<dbReference type="PANTHER" id="PTHR37529:SF1">
    <property type="entry name" value="TRANSPOSASE INSG FOR INSERTION SEQUENCE ELEMENT IS4-RELATED"/>
    <property type="match status" value="1"/>
</dbReference>
<evidence type="ECO:0000313" key="3">
    <source>
        <dbReference type="EMBL" id="MCD5317285.1"/>
    </source>
</evidence>
<dbReference type="InterPro" id="IPR047952">
    <property type="entry name" value="Transpos_IS4"/>
</dbReference>
<dbReference type="InterPro" id="IPR024473">
    <property type="entry name" value="Transposases_IS4_N"/>
</dbReference>
<evidence type="ECO:0000259" key="1">
    <source>
        <dbReference type="Pfam" id="PF01609"/>
    </source>
</evidence>
<dbReference type="InterPro" id="IPR002559">
    <property type="entry name" value="Transposase_11"/>
</dbReference>
<accession>A0A9X1NNC7</accession>
<dbReference type="EMBL" id="JAJOMB010000068">
    <property type="protein sequence ID" value="MCD5317285.1"/>
    <property type="molecule type" value="Genomic_DNA"/>
</dbReference>
<dbReference type="PANTHER" id="PTHR37529">
    <property type="entry name" value="TRANSPOSASE INSG FOR INSERTION SEQUENCE ELEMENT IS4-RELATED"/>
    <property type="match status" value="1"/>
</dbReference>
<dbReference type="Proteomes" id="UP001138997">
    <property type="component" value="Unassembled WGS sequence"/>
</dbReference>
<dbReference type="NCBIfam" id="NF033592">
    <property type="entry name" value="transpos_IS4_1"/>
    <property type="match status" value="1"/>
</dbReference>
<dbReference type="InterPro" id="IPR012337">
    <property type="entry name" value="RNaseH-like_sf"/>
</dbReference>
<dbReference type="Pfam" id="PF13006">
    <property type="entry name" value="Nterm_IS4"/>
    <property type="match status" value="1"/>
</dbReference>
<gene>
    <name evidence="3" type="ORF">LR394_40990</name>
</gene>